<dbReference type="Proteomes" id="UP000218811">
    <property type="component" value="Unassembled WGS sequence"/>
</dbReference>
<dbReference type="PROSITE" id="PS50097">
    <property type="entry name" value="BTB"/>
    <property type="match status" value="1"/>
</dbReference>
<proteinExistence type="predicted"/>
<dbReference type="Gene3D" id="3.30.710.10">
    <property type="entry name" value="Potassium Channel Kv1.1, Chain A"/>
    <property type="match status" value="1"/>
</dbReference>
<evidence type="ECO:0000313" key="2">
    <source>
        <dbReference type="EMBL" id="PCH43096.1"/>
    </source>
</evidence>
<sequence length="323" mass="37205">MIADDTKSDEVTPDDVFWLDDGNVILLVGRSAFRVHKSMLARYSEIFTDMFATPQPPDAEQLYGCPVVHLADDEADLRHILWAIYDGGKYLVNQTVSFDIVAAHVRLGHKYQMGEIYTAALRRMHSCFTNNLVTWLTVEKEYKSAEMSFEPIDAITAVNLARLTKEHSMLPTALFICSQLPPDMLVRGVQRPDGSWEQLSPDDLARCIEGRTRLFGRRLFSSVRIGLPHLIGKELRYPSEDFYRHCRDTNMPLKPDMIPTASRTLSTPTPTWCCERCMWIMRDEEITQRNELWKDLPEIMGLASPDVAFPWHFSWWDCLNKSQ</sequence>
<dbReference type="EMBL" id="KB468135">
    <property type="protein sequence ID" value="PCH43096.1"/>
    <property type="molecule type" value="Genomic_DNA"/>
</dbReference>
<accession>A0A2H3JLL1</accession>
<dbReference type="AlphaFoldDB" id="A0A2H3JLL1"/>
<organism evidence="2 3">
    <name type="scientific">Wolfiporia cocos (strain MD-104)</name>
    <name type="common">Brown rot fungus</name>
    <dbReference type="NCBI Taxonomy" id="742152"/>
    <lineage>
        <taxon>Eukaryota</taxon>
        <taxon>Fungi</taxon>
        <taxon>Dikarya</taxon>
        <taxon>Basidiomycota</taxon>
        <taxon>Agaricomycotina</taxon>
        <taxon>Agaricomycetes</taxon>
        <taxon>Polyporales</taxon>
        <taxon>Phaeolaceae</taxon>
        <taxon>Wolfiporia</taxon>
    </lineage>
</organism>
<dbReference type="SUPFAM" id="SSF54695">
    <property type="entry name" value="POZ domain"/>
    <property type="match status" value="1"/>
</dbReference>
<dbReference type="OMA" id="MARMTHY"/>
<dbReference type="CDD" id="cd18186">
    <property type="entry name" value="BTB_POZ_ZBTB_KLHL-like"/>
    <property type="match status" value="1"/>
</dbReference>
<name>A0A2H3JLL1_WOLCO</name>
<reference evidence="2 3" key="1">
    <citation type="journal article" date="2012" name="Science">
        <title>The Paleozoic origin of enzymatic lignin decomposition reconstructed from 31 fungal genomes.</title>
        <authorList>
            <person name="Floudas D."/>
            <person name="Binder M."/>
            <person name="Riley R."/>
            <person name="Barry K."/>
            <person name="Blanchette R.A."/>
            <person name="Henrissat B."/>
            <person name="Martinez A.T."/>
            <person name="Otillar R."/>
            <person name="Spatafora J.W."/>
            <person name="Yadav J.S."/>
            <person name="Aerts A."/>
            <person name="Benoit I."/>
            <person name="Boyd A."/>
            <person name="Carlson A."/>
            <person name="Copeland A."/>
            <person name="Coutinho P.M."/>
            <person name="de Vries R.P."/>
            <person name="Ferreira P."/>
            <person name="Findley K."/>
            <person name="Foster B."/>
            <person name="Gaskell J."/>
            <person name="Glotzer D."/>
            <person name="Gorecki P."/>
            <person name="Heitman J."/>
            <person name="Hesse C."/>
            <person name="Hori C."/>
            <person name="Igarashi K."/>
            <person name="Jurgens J.A."/>
            <person name="Kallen N."/>
            <person name="Kersten P."/>
            <person name="Kohler A."/>
            <person name="Kuees U."/>
            <person name="Kumar T.K.A."/>
            <person name="Kuo A."/>
            <person name="LaButti K."/>
            <person name="Larrondo L.F."/>
            <person name="Lindquist E."/>
            <person name="Ling A."/>
            <person name="Lombard V."/>
            <person name="Lucas S."/>
            <person name="Lundell T."/>
            <person name="Martin R."/>
            <person name="McLaughlin D.J."/>
            <person name="Morgenstern I."/>
            <person name="Morin E."/>
            <person name="Murat C."/>
            <person name="Nagy L.G."/>
            <person name="Nolan M."/>
            <person name="Ohm R.A."/>
            <person name="Patyshakuliyeva A."/>
            <person name="Rokas A."/>
            <person name="Ruiz-Duenas F.J."/>
            <person name="Sabat G."/>
            <person name="Salamov A."/>
            <person name="Samejima M."/>
            <person name="Schmutz J."/>
            <person name="Slot J.C."/>
            <person name="St John F."/>
            <person name="Stenlid J."/>
            <person name="Sun H."/>
            <person name="Sun S."/>
            <person name="Syed K."/>
            <person name="Tsang A."/>
            <person name="Wiebenga A."/>
            <person name="Young D."/>
            <person name="Pisabarro A."/>
            <person name="Eastwood D.C."/>
            <person name="Martin F."/>
            <person name="Cullen D."/>
            <person name="Grigoriev I.V."/>
            <person name="Hibbett D.S."/>
        </authorList>
    </citation>
    <scope>NUCLEOTIDE SEQUENCE [LARGE SCALE GENOMIC DNA]</scope>
    <source>
        <strain evidence="2 3">MD-104</strain>
    </source>
</reference>
<dbReference type="OrthoDB" id="3036049at2759"/>
<evidence type="ECO:0000259" key="1">
    <source>
        <dbReference type="PROSITE" id="PS50097"/>
    </source>
</evidence>
<dbReference type="InterPro" id="IPR000210">
    <property type="entry name" value="BTB/POZ_dom"/>
</dbReference>
<dbReference type="Pfam" id="PF00651">
    <property type="entry name" value="BTB"/>
    <property type="match status" value="1"/>
</dbReference>
<evidence type="ECO:0000313" key="3">
    <source>
        <dbReference type="Proteomes" id="UP000218811"/>
    </source>
</evidence>
<dbReference type="InterPro" id="IPR011333">
    <property type="entry name" value="SKP1/BTB/POZ_sf"/>
</dbReference>
<feature type="domain" description="BTB" evidence="1">
    <location>
        <begin position="22"/>
        <end position="93"/>
    </location>
</feature>
<gene>
    <name evidence="2" type="ORF">WOLCODRAFT_74112</name>
</gene>
<protein>
    <recommendedName>
        <fullName evidence="1">BTB domain-containing protein</fullName>
    </recommendedName>
</protein>
<keyword evidence="3" id="KW-1185">Reference proteome</keyword>
<dbReference type="STRING" id="742152.A0A2H3JLL1"/>